<name>A1WGF8_VEREI</name>
<evidence type="ECO:0000256" key="4">
    <source>
        <dbReference type="ARBA" id="ARBA00022692"/>
    </source>
</evidence>
<keyword evidence="2 7" id="KW-0813">Transport</keyword>
<dbReference type="PANTHER" id="PTHR43386:SF25">
    <property type="entry name" value="PEPTIDE ABC TRANSPORTER PERMEASE PROTEIN"/>
    <property type="match status" value="1"/>
</dbReference>
<organism evidence="9 10">
    <name type="scientific">Verminephrobacter eiseniae (strain EF01-2)</name>
    <dbReference type="NCBI Taxonomy" id="391735"/>
    <lineage>
        <taxon>Bacteria</taxon>
        <taxon>Pseudomonadati</taxon>
        <taxon>Pseudomonadota</taxon>
        <taxon>Betaproteobacteria</taxon>
        <taxon>Burkholderiales</taxon>
        <taxon>Comamonadaceae</taxon>
        <taxon>Verminephrobacter</taxon>
    </lineage>
</organism>
<proteinExistence type="inferred from homology"/>
<dbReference type="GO" id="GO:0005886">
    <property type="term" value="C:plasma membrane"/>
    <property type="evidence" value="ECO:0007669"/>
    <property type="project" value="UniProtKB-SubCell"/>
</dbReference>
<dbReference type="SUPFAM" id="SSF161098">
    <property type="entry name" value="MetI-like"/>
    <property type="match status" value="1"/>
</dbReference>
<dbReference type="AlphaFoldDB" id="A1WGF8"/>
<dbReference type="KEGG" id="vei:Veis_0937"/>
<protein>
    <submittedName>
        <fullName evidence="9">Binding-protein-dependent transport systems inner membrane component</fullName>
    </submittedName>
</protein>
<dbReference type="Pfam" id="PF00528">
    <property type="entry name" value="BPD_transp_1"/>
    <property type="match status" value="1"/>
</dbReference>
<evidence type="ECO:0000313" key="10">
    <source>
        <dbReference type="Proteomes" id="UP000000374"/>
    </source>
</evidence>
<dbReference type="InterPro" id="IPR035906">
    <property type="entry name" value="MetI-like_sf"/>
</dbReference>
<dbReference type="EMBL" id="CP000542">
    <property type="protein sequence ID" value="ABM56715.1"/>
    <property type="molecule type" value="Genomic_DNA"/>
</dbReference>
<feature type="transmembrane region" description="Helical" evidence="7">
    <location>
        <begin position="141"/>
        <end position="160"/>
    </location>
</feature>
<sequence length="281" mass="29039">MARPALRPGAAARAAWLLLALAWLGGLVAAALLAPWLGLPDPAGAADFAELSVPPSPAHWLGTDDVGRDLLSRVIWGTRISLTVGLGATLIGLLAGGALGLTAGYLRGRYEQAVLWLLDVILSFPPLVAALTISAVLGPSLANVTLAIAFIKVPAFARVTRAATLLHAQREFVLAAHSLGASHGDVLLRELLPNVLLAILGYALTNVAVAIATEGALAFLGLSVPPPAASWGALIAQGRPVLAEAPHVALIPALVMFVTVLTLNLIGDAWHRRFDTRGAVL</sequence>
<keyword evidence="3" id="KW-1003">Cell membrane</keyword>
<evidence type="ECO:0000256" key="1">
    <source>
        <dbReference type="ARBA" id="ARBA00004651"/>
    </source>
</evidence>
<dbReference type="CDD" id="cd06261">
    <property type="entry name" value="TM_PBP2"/>
    <property type="match status" value="1"/>
</dbReference>
<keyword evidence="6 7" id="KW-0472">Membrane</keyword>
<feature type="transmembrane region" description="Helical" evidence="7">
    <location>
        <begin position="248"/>
        <end position="267"/>
    </location>
</feature>
<comment type="similarity">
    <text evidence="7">Belongs to the binding-protein-dependent transport system permease family.</text>
</comment>
<dbReference type="InterPro" id="IPR000515">
    <property type="entry name" value="MetI-like"/>
</dbReference>
<dbReference type="GeneID" id="76459617"/>
<dbReference type="eggNOG" id="COG1173">
    <property type="taxonomic scope" value="Bacteria"/>
</dbReference>
<evidence type="ECO:0000256" key="2">
    <source>
        <dbReference type="ARBA" id="ARBA00022448"/>
    </source>
</evidence>
<dbReference type="HOGENOM" id="CLU_028518_5_1_4"/>
<dbReference type="GO" id="GO:0055085">
    <property type="term" value="P:transmembrane transport"/>
    <property type="evidence" value="ECO:0007669"/>
    <property type="project" value="InterPro"/>
</dbReference>
<dbReference type="InterPro" id="IPR050366">
    <property type="entry name" value="BP-dependent_transpt_permease"/>
</dbReference>
<keyword evidence="4 7" id="KW-0812">Transmembrane</keyword>
<dbReference type="Gene3D" id="1.10.3720.10">
    <property type="entry name" value="MetI-like"/>
    <property type="match status" value="1"/>
</dbReference>
<comment type="subcellular location">
    <subcellularLocation>
        <location evidence="1 7">Cell membrane</location>
        <topology evidence="1 7">Multi-pass membrane protein</topology>
    </subcellularLocation>
</comment>
<dbReference type="STRING" id="391735.Veis_0937"/>
<evidence type="ECO:0000313" key="9">
    <source>
        <dbReference type="EMBL" id="ABM56715.1"/>
    </source>
</evidence>
<dbReference type="PANTHER" id="PTHR43386">
    <property type="entry name" value="OLIGOPEPTIDE TRANSPORT SYSTEM PERMEASE PROTEIN APPC"/>
    <property type="match status" value="1"/>
</dbReference>
<evidence type="ECO:0000256" key="6">
    <source>
        <dbReference type="ARBA" id="ARBA00023136"/>
    </source>
</evidence>
<evidence type="ECO:0000256" key="3">
    <source>
        <dbReference type="ARBA" id="ARBA00022475"/>
    </source>
</evidence>
<dbReference type="RefSeq" id="WP_011808728.1">
    <property type="nucleotide sequence ID" value="NC_008786.1"/>
</dbReference>
<feature type="transmembrane region" description="Helical" evidence="7">
    <location>
        <begin position="113"/>
        <end position="135"/>
    </location>
</feature>
<evidence type="ECO:0000256" key="5">
    <source>
        <dbReference type="ARBA" id="ARBA00022989"/>
    </source>
</evidence>
<gene>
    <name evidence="9" type="ordered locus">Veis_0937</name>
</gene>
<dbReference type="PROSITE" id="PS50928">
    <property type="entry name" value="ABC_TM1"/>
    <property type="match status" value="1"/>
</dbReference>
<feature type="transmembrane region" description="Helical" evidence="7">
    <location>
        <begin position="195"/>
        <end position="222"/>
    </location>
</feature>
<keyword evidence="10" id="KW-1185">Reference proteome</keyword>
<evidence type="ECO:0000259" key="8">
    <source>
        <dbReference type="PROSITE" id="PS50928"/>
    </source>
</evidence>
<feature type="domain" description="ABC transmembrane type-1" evidence="8">
    <location>
        <begin position="78"/>
        <end position="267"/>
    </location>
</feature>
<feature type="transmembrane region" description="Helical" evidence="7">
    <location>
        <begin position="80"/>
        <end position="101"/>
    </location>
</feature>
<dbReference type="Proteomes" id="UP000000374">
    <property type="component" value="Chromosome"/>
</dbReference>
<reference evidence="10" key="1">
    <citation type="submission" date="2006-12" db="EMBL/GenBank/DDBJ databases">
        <title>Complete sequence of chromosome 1 of Verminephrobacter eiseniae EF01-2.</title>
        <authorList>
            <person name="Copeland A."/>
            <person name="Lucas S."/>
            <person name="Lapidus A."/>
            <person name="Barry K."/>
            <person name="Detter J.C."/>
            <person name="Glavina del Rio T."/>
            <person name="Dalin E."/>
            <person name="Tice H."/>
            <person name="Pitluck S."/>
            <person name="Chertkov O."/>
            <person name="Brettin T."/>
            <person name="Bruce D."/>
            <person name="Han C."/>
            <person name="Tapia R."/>
            <person name="Gilna P."/>
            <person name="Schmutz J."/>
            <person name="Larimer F."/>
            <person name="Land M."/>
            <person name="Hauser L."/>
            <person name="Kyrpides N."/>
            <person name="Kim E."/>
            <person name="Stahl D."/>
            <person name="Richardson P."/>
        </authorList>
    </citation>
    <scope>NUCLEOTIDE SEQUENCE [LARGE SCALE GENOMIC DNA]</scope>
    <source>
        <strain evidence="10">EF01-2</strain>
    </source>
</reference>
<accession>A1WGF8</accession>
<evidence type="ECO:0000256" key="7">
    <source>
        <dbReference type="RuleBase" id="RU363032"/>
    </source>
</evidence>
<keyword evidence="5 7" id="KW-1133">Transmembrane helix</keyword>